<organism evidence="3">
    <name type="scientific">Streptomyces bottropensis</name>
    <dbReference type="NCBI Taxonomy" id="42235"/>
    <lineage>
        <taxon>Bacteria</taxon>
        <taxon>Bacillati</taxon>
        <taxon>Actinomycetota</taxon>
        <taxon>Actinomycetes</taxon>
        <taxon>Kitasatosporales</taxon>
        <taxon>Streptomycetaceae</taxon>
        <taxon>Streptomyces</taxon>
    </lineage>
</organism>
<dbReference type="Gene3D" id="3.20.20.140">
    <property type="entry name" value="Metal-dependent hydrolases"/>
    <property type="match status" value="1"/>
</dbReference>
<feature type="compositionally biased region" description="Pro residues" evidence="1">
    <location>
        <begin position="1"/>
        <end position="12"/>
    </location>
</feature>
<reference evidence="3" key="1">
    <citation type="submission" date="2014-02" db="EMBL/GenBank/DDBJ databases">
        <authorList>
            <person name="Yan X."/>
            <person name="Probst K."/>
            <person name="Linnenbrink A."/>
            <person name="Arnold M."/>
            <person name="Paululat T."/>
            <person name="Zeeck A."/>
            <person name="Bechthold A."/>
        </authorList>
    </citation>
    <scope>NUCLEOTIDE SEQUENCE</scope>
    <source>
        <strain evidence="3">Goe C4/4</strain>
    </source>
</reference>
<evidence type="ECO:0000313" key="3">
    <source>
        <dbReference type="EMBL" id="AHL46734.1"/>
    </source>
</evidence>
<evidence type="ECO:0000256" key="1">
    <source>
        <dbReference type="SAM" id="MobiDB-lite"/>
    </source>
</evidence>
<dbReference type="SUPFAM" id="SSF51556">
    <property type="entry name" value="Metallo-dependent hydrolases"/>
    <property type="match status" value="1"/>
</dbReference>
<dbReference type="InterPro" id="IPR006680">
    <property type="entry name" value="Amidohydro-rel"/>
</dbReference>
<dbReference type="PANTHER" id="PTHR43135">
    <property type="entry name" value="ALPHA-D-RIBOSE 1-METHYLPHOSPHONATE 5-TRIPHOSPHATE DIPHOSPHATASE"/>
    <property type="match status" value="1"/>
</dbReference>
<evidence type="ECO:0000259" key="2">
    <source>
        <dbReference type="Pfam" id="PF01979"/>
    </source>
</evidence>
<dbReference type="Gene3D" id="2.30.40.10">
    <property type="entry name" value="Urease, subunit C, domain 1"/>
    <property type="match status" value="1"/>
</dbReference>
<gene>
    <name evidence="3" type="primary">rslH</name>
</gene>
<accession>W8QCK5</accession>
<keyword evidence="3" id="KW-0378">Hydrolase</keyword>
<dbReference type="InterPro" id="IPR057744">
    <property type="entry name" value="OTAase-like"/>
</dbReference>
<dbReference type="SUPFAM" id="SSF51338">
    <property type="entry name" value="Composite domain of metallo-dependent hydrolases"/>
    <property type="match status" value="1"/>
</dbReference>
<sequence>MRPPVQERPPPTSWARSPDAGARPRQRRESMIRYYTADRLITGDRGRCIRYGGVLVDGELIRWVGPSHEVPWRLRRRSEHVDLGPLTLLPGLIDSHVHLALDGAPGAMDRMRSASPAELYALMLRNAGALLSAGVTTARDLGAPGSLGVRVRDAVRSGLAPGPALVVSGAPLTVPDGHCWFMGGAHVGEQALRQAVREQTGAGVDLIKVMATGGALTRGSALSEGQFTDRELAAVVDEAARAGVPVAAHAHGTAGIAASLRAGVHTIEHCSFLDPSGAIAPDPALVRRLAASGVHVCPTISERFTERWDRLAPGPLPALPTLYRQGVPIVAGTDAGTDGAPHHAYVQGLIGMARLGLPPAEILEAATSRAARALRVETLTGRIALGLRADLIAVEGDPLHDVSALRDLRLVVARGQAIRSPSRPPCPDESVQ</sequence>
<dbReference type="CDD" id="cd01299">
    <property type="entry name" value="Met_dep_hydrolase_A"/>
    <property type="match status" value="1"/>
</dbReference>
<dbReference type="Pfam" id="PF01979">
    <property type="entry name" value="Amidohydro_1"/>
    <property type="match status" value="1"/>
</dbReference>
<dbReference type="InterPro" id="IPR051781">
    <property type="entry name" value="Metallo-dep_Hydrolase"/>
</dbReference>
<dbReference type="EMBL" id="KJ437438">
    <property type="protein sequence ID" value="AHL46734.1"/>
    <property type="molecule type" value="Genomic_DNA"/>
</dbReference>
<feature type="region of interest" description="Disordered" evidence="1">
    <location>
        <begin position="1"/>
        <end position="27"/>
    </location>
</feature>
<dbReference type="InterPro" id="IPR011059">
    <property type="entry name" value="Metal-dep_hydrolase_composite"/>
</dbReference>
<dbReference type="GO" id="GO:0016810">
    <property type="term" value="F:hydrolase activity, acting on carbon-nitrogen (but not peptide) bonds"/>
    <property type="evidence" value="ECO:0007669"/>
    <property type="project" value="InterPro"/>
</dbReference>
<protein>
    <submittedName>
        <fullName evidence="3">Putative amidohydrolase</fullName>
    </submittedName>
</protein>
<dbReference type="InterPro" id="IPR032466">
    <property type="entry name" value="Metal_Hydrolase"/>
</dbReference>
<proteinExistence type="predicted"/>
<dbReference type="AlphaFoldDB" id="W8QCK5"/>
<dbReference type="PANTHER" id="PTHR43135:SF3">
    <property type="entry name" value="ALPHA-D-RIBOSE 1-METHYLPHOSPHONATE 5-TRIPHOSPHATE DIPHOSPHATASE"/>
    <property type="match status" value="1"/>
</dbReference>
<feature type="domain" description="Amidohydrolase-related" evidence="2">
    <location>
        <begin position="87"/>
        <end position="411"/>
    </location>
</feature>
<name>W8QCK5_9ACTN</name>